<dbReference type="PROSITE" id="PS51462">
    <property type="entry name" value="NUDIX"/>
    <property type="match status" value="1"/>
</dbReference>
<evidence type="ECO:0000313" key="7">
    <source>
        <dbReference type="Proteomes" id="UP001055439"/>
    </source>
</evidence>
<evidence type="ECO:0000256" key="2">
    <source>
        <dbReference type="ARBA" id="ARBA00022723"/>
    </source>
</evidence>
<dbReference type="InterPro" id="IPR020084">
    <property type="entry name" value="NUDIX_hydrolase_CS"/>
</dbReference>
<dbReference type="PRINTS" id="PR01356">
    <property type="entry name" value="GFGPROTEIN"/>
</dbReference>
<dbReference type="SUPFAM" id="SSF55811">
    <property type="entry name" value="Nudix"/>
    <property type="match status" value="1"/>
</dbReference>
<evidence type="ECO:0000256" key="4">
    <source>
        <dbReference type="RuleBase" id="RU003476"/>
    </source>
</evidence>
<dbReference type="EMBL" id="CP097510">
    <property type="protein sequence ID" value="URE22110.1"/>
    <property type="molecule type" value="Genomic_DNA"/>
</dbReference>
<dbReference type="GO" id="GO:0035529">
    <property type="term" value="F:NADH pyrophosphatase activity"/>
    <property type="evidence" value="ECO:0007669"/>
    <property type="project" value="TreeGrafter"/>
</dbReference>
<evidence type="ECO:0000256" key="3">
    <source>
        <dbReference type="ARBA" id="ARBA00022801"/>
    </source>
</evidence>
<reference evidence="6" key="1">
    <citation type="submission" date="2022-05" db="EMBL/GenBank/DDBJ databases">
        <title>The Musa troglodytarum L. genome provides insights into the mechanism of non-climacteric behaviour and enrichment of carotenoids.</title>
        <authorList>
            <person name="Wang J."/>
        </authorList>
    </citation>
    <scope>NUCLEOTIDE SEQUENCE</scope>
    <source>
        <tissue evidence="6">Leaf</tissue>
    </source>
</reference>
<dbReference type="InterPro" id="IPR003293">
    <property type="entry name" value="Nudix_hydrolase6-like"/>
</dbReference>
<dbReference type="PROSITE" id="PS00893">
    <property type="entry name" value="NUDIX_BOX"/>
    <property type="match status" value="1"/>
</dbReference>
<dbReference type="GO" id="GO:0051287">
    <property type="term" value="F:NAD binding"/>
    <property type="evidence" value="ECO:0007669"/>
    <property type="project" value="TreeGrafter"/>
</dbReference>
<evidence type="ECO:0000259" key="5">
    <source>
        <dbReference type="PROSITE" id="PS51462"/>
    </source>
</evidence>
<dbReference type="AlphaFoldDB" id="A0A9E7GW88"/>
<dbReference type="CDD" id="cd04670">
    <property type="entry name" value="NUDIX_ASFGF2_Nudt6"/>
    <property type="match status" value="1"/>
</dbReference>
<name>A0A9E7GW88_9LILI</name>
<dbReference type="Pfam" id="PF00293">
    <property type="entry name" value="NUDIX"/>
    <property type="match status" value="1"/>
</dbReference>
<accession>A0A9E7GW88</accession>
<dbReference type="FunFam" id="3.90.79.10:FF:000015">
    <property type="entry name" value="Nudix hydrolase 8"/>
    <property type="match status" value="1"/>
</dbReference>
<dbReference type="FunFam" id="3.40.630.30:FF:000016">
    <property type="entry name" value="nudix hydrolase 2"/>
    <property type="match status" value="1"/>
</dbReference>
<comment type="similarity">
    <text evidence="1 4">Belongs to the Nudix hydrolase family.</text>
</comment>
<protein>
    <submittedName>
        <fullName evidence="6">BSD</fullName>
    </submittedName>
</protein>
<dbReference type="Gene3D" id="3.90.79.10">
    <property type="entry name" value="Nucleoside Triphosphate Pyrophosphohydrolase"/>
    <property type="match status" value="1"/>
</dbReference>
<feature type="domain" description="Nudix hydrolase" evidence="5">
    <location>
        <begin position="226"/>
        <end position="358"/>
    </location>
</feature>
<evidence type="ECO:0000313" key="6">
    <source>
        <dbReference type="EMBL" id="URE22110.1"/>
    </source>
</evidence>
<dbReference type="PRINTS" id="PR00502">
    <property type="entry name" value="NUDIXFAMILY"/>
</dbReference>
<dbReference type="Proteomes" id="UP001055439">
    <property type="component" value="Chromosome 8"/>
</dbReference>
<dbReference type="InterPro" id="IPR015797">
    <property type="entry name" value="NUDIX_hydrolase-like_dom_sf"/>
</dbReference>
<dbReference type="PANTHER" id="PTHR13994:SF29">
    <property type="entry name" value="NUDIX HYDROLASE 2"/>
    <property type="match status" value="1"/>
</dbReference>
<dbReference type="OrthoDB" id="248387at2759"/>
<keyword evidence="3 4" id="KW-0378">Hydrolase</keyword>
<gene>
    <name evidence="6" type="ORF">MUK42_16519</name>
</gene>
<dbReference type="Pfam" id="PF18290">
    <property type="entry name" value="Nudix_hydro"/>
    <property type="match status" value="1"/>
</dbReference>
<dbReference type="GO" id="GO:0046872">
    <property type="term" value="F:metal ion binding"/>
    <property type="evidence" value="ECO:0007669"/>
    <property type="project" value="UniProtKB-KW"/>
</dbReference>
<dbReference type="GO" id="GO:0047631">
    <property type="term" value="F:ADP-ribose diphosphatase activity"/>
    <property type="evidence" value="ECO:0007669"/>
    <property type="project" value="TreeGrafter"/>
</dbReference>
<proteinExistence type="inferred from homology"/>
<keyword evidence="2" id="KW-0479">Metal-binding</keyword>
<feature type="non-terminal residue" evidence="6">
    <location>
        <position position="1"/>
    </location>
</feature>
<dbReference type="InterPro" id="IPR020476">
    <property type="entry name" value="Nudix_hydrolase"/>
</dbReference>
<dbReference type="PANTHER" id="PTHR13994">
    <property type="entry name" value="NUDIX HYDROLASE RELATED"/>
    <property type="match status" value="1"/>
</dbReference>
<organism evidence="6 7">
    <name type="scientific">Musa troglodytarum</name>
    <name type="common">fe'i banana</name>
    <dbReference type="NCBI Taxonomy" id="320322"/>
    <lineage>
        <taxon>Eukaryota</taxon>
        <taxon>Viridiplantae</taxon>
        <taxon>Streptophyta</taxon>
        <taxon>Embryophyta</taxon>
        <taxon>Tracheophyta</taxon>
        <taxon>Spermatophyta</taxon>
        <taxon>Magnoliopsida</taxon>
        <taxon>Liliopsida</taxon>
        <taxon>Zingiberales</taxon>
        <taxon>Musaceae</taxon>
        <taxon>Musa</taxon>
    </lineage>
</organism>
<sequence>GRGVVWLPFKFHRTPLKTSGGRFNCFPPSPFSRSHLSPTHPREAPALLQVAMLRCRPPVLGLGAVGLCFRTKRCLIQSSKIPNSPLKPLSSRISFTRGLPGGARSQLNTRSLLSGANPSSTATSAPAQQGEEVEILPATNDNHGGVIVEMKDPMDSRTFAFSLRASLEIWRQQGKKGVWIKLPIELSNLVQPTVEEGFQYHHAEPSYVMLVYWIPDTKNTLPVNATHRVGVGAFVMNDKREVLAVQEKSGKFRGSGIWKFPTGVVEPGEDISAGAVREVKEETGISTEFIEVLAFRQSHKSFFNKSDLFFICILRPLSFDIRKQDSEIEAAEWIPIQQFAAQPFAQKHELLKYIINLGLTKAEKGYAGFSPICIKSAFTSRQSCLYLNTRDLNQPS</sequence>
<dbReference type="InterPro" id="IPR040618">
    <property type="entry name" value="Pre-Nudix"/>
</dbReference>
<dbReference type="Gene3D" id="3.40.630.30">
    <property type="match status" value="1"/>
</dbReference>
<dbReference type="EMBL" id="CP097510">
    <property type="protein sequence ID" value="URE22106.1"/>
    <property type="molecule type" value="Genomic_DNA"/>
</dbReference>
<keyword evidence="7" id="KW-1185">Reference proteome</keyword>
<evidence type="ECO:0000256" key="1">
    <source>
        <dbReference type="ARBA" id="ARBA00005582"/>
    </source>
</evidence>
<dbReference type="InterPro" id="IPR000086">
    <property type="entry name" value="NUDIX_hydrolase_dom"/>
</dbReference>